<dbReference type="GO" id="GO:0005576">
    <property type="term" value="C:extracellular region"/>
    <property type="evidence" value="ECO:0007669"/>
    <property type="project" value="UniProtKB-SubCell"/>
</dbReference>
<evidence type="ECO:0000256" key="4">
    <source>
        <dbReference type="ARBA" id="ARBA00023180"/>
    </source>
</evidence>
<evidence type="ECO:0000313" key="8">
    <source>
        <dbReference type="EMBL" id="MXU95646.1"/>
    </source>
</evidence>
<name>A0A6B0V1E7_IXORI</name>
<protein>
    <submittedName>
        <fullName evidence="8">Putative conserved secreted protein</fullName>
    </submittedName>
</protein>
<keyword evidence="2" id="KW-0964">Secreted</keyword>
<feature type="region of interest" description="Disordered" evidence="6">
    <location>
        <begin position="22"/>
        <end position="106"/>
    </location>
</feature>
<feature type="signal peptide" evidence="7">
    <location>
        <begin position="1"/>
        <end position="22"/>
    </location>
</feature>
<keyword evidence="4" id="KW-0325">Glycoprotein</keyword>
<feature type="compositionally biased region" description="Gly residues" evidence="6">
    <location>
        <begin position="82"/>
        <end position="92"/>
    </location>
</feature>
<evidence type="ECO:0000256" key="6">
    <source>
        <dbReference type="SAM" id="MobiDB-lite"/>
    </source>
</evidence>
<accession>A0A6B0V1E7</accession>
<comment type="similarity">
    <text evidence="5">Belongs to the salp15 family.</text>
</comment>
<evidence type="ECO:0000256" key="5">
    <source>
        <dbReference type="ARBA" id="ARBA00034321"/>
    </source>
</evidence>
<dbReference type="AlphaFoldDB" id="A0A6B0V1E7"/>
<dbReference type="Pfam" id="PF12115">
    <property type="entry name" value="Salp15"/>
    <property type="match status" value="1"/>
</dbReference>
<keyword evidence="3 7" id="KW-0732">Signal</keyword>
<dbReference type="InterPro" id="IPR021971">
    <property type="entry name" value="Salp15"/>
</dbReference>
<reference evidence="8" key="1">
    <citation type="submission" date="2019-12" db="EMBL/GenBank/DDBJ databases">
        <title>An insight into the sialome of adult female Ixodes ricinus ticks feeding for 6 days.</title>
        <authorList>
            <person name="Perner J."/>
            <person name="Ribeiro J.M.C."/>
        </authorList>
    </citation>
    <scope>NUCLEOTIDE SEQUENCE</scope>
    <source>
        <strain evidence="8">Semi-engorged</strain>
        <tissue evidence="8">Salivary glands</tissue>
    </source>
</reference>
<feature type="compositionally biased region" description="Polar residues" evidence="6">
    <location>
        <begin position="52"/>
        <end position="74"/>
    </location>
</feature>
<dbReference type="EMBL" id="GIFC01013563">
    <property type="protein sequence ID" value="MXU95646.1"/>
    <property type="molecule type" value="Transcribed_RNA"/>
</dbReference>
<evidence type="ECO:0000256" key="2">
    <source>
        <dbReference type="ARBA" id="ARBA00022525"/>
    </source>
</evidence>
<organism evidence="8">
    <name type="scientific">Ixodes ricinus</name>
    <name type="common">Common tick</name>
    <name type="synonym">Acarus ricinus</name>
    <dbReference type="NCBI Taxonomy" id="34613"/>
    <lineage>
        <taxon>Eukaryota</taxon>
        <taxon>Metazoa</taxon>
        <taxon>Ecdysozoa</taxon>
        <taxon>Arthropoda</taxon>
        <taxon>Chelicerata</taxon>
        <taxon>Arachnida</taxon>
        <taxon>Acari</taxon>
        <taxon>Parasitiformes</taxon>
        <taxon>Ixodida</taxon>
        <taxon>Ixodoidea</taxon>
        <taxon>Ixodidae</taxon>
        <taxon>Ixodinae</taxon>
        <taxon>Ixodes</taxon>
    </lineage>
</organism>
<feature type="chain" id="PRO_5025384424" evidence="7">
    <location>
        <begin position="23"/>
        <end position="191"/>
    </location>
</feature>
<comment type="subcellular location">
    <subcellularLocation>
        <location evidence="1">Secreted</location>
    </subcellularLocation>
</comment>
<evidence type="ECO:0000256" key="1">
    <source>
        <dbReference type="ARBA" id="ARBA00004613"/>
    </source>
</evidence>
<evidence type="ECO:0000256" key="7">
    <source>
        <dbReference type="SAM" id="SignalP"/>
    </source>
</evidence>
<sequence length="191" mass="20058">MFKLKLFILVVLAGLCFGDASASETDAASPNGEADPGSGVSSAADDAGGSETAGQPSDGKNQEVQTSDGENQGADNPAVGPGTVGSGNGEGEGTSPDAEKKNSTLGRELPEYIGSLEQRKEYMIKLFDACGGQNQVYKINEKQISFHNCTYFCVKRNRDSTAEVHRIPVGMICNRDKGTCPKEGDCPLPMC</sequence>
<proteinExistence type="inferred from homology"/>
<evidence type="ECO:0000256" key="3">
    <source>
        <dbReference type="ARBA" id="ARBA00022729"/>
    </source>
</evidence>